<evidence type="ECO:0000313" key="1">
    <source>
        <dbReference type="EMBL" id="XBS37569.1"/>
    </source>
</evidence>
<dbReference type="EMBL" id="CP144460">
    <property type="protein sequence ID" value="XBS37569.1"/>
    <property type="molecule type" value="Genomic_DNA"/>
</dbReference>
<dbReference type="RefSeq" id="WP_349656215.1">
    <property type="nucleotide sequence ID" value="NZ_CP144460.1"/>
</dbReference>
<proteinExistence type="predicted"/>
<protein>
    <submittedName>
        <fullName evidence="1">Uncharacterized protein</fullName>
    </submittedName>
</protein>
<dbReference type="AlphaFoldDB" id="A0AAU7P720"/>
<organism evidence="1">
    <name type="scientific">Xanthomonas sp. 10-10</name>
    <dbReference type="NCBI Taxonomy" id="3115848"/>
    <lineage>
        <taxon>Bacteria</taxon>
        <taxon>Pseudomonadati</taxon>
        <taxon>Pseudomonadota</taxon>
        <taxon>Gammaproteobacteria</taxon>
        <taxon>Lysobacterales</taxon>
        <taxon>Lysobacteraceae</taxon>
        <taxon>Xanthomonas</taxon>
    </lineage>
</organism>
<accession>A0AAU7P720</accession>
<gene>
    <name evidence="1" type="ORF">VZ068_19435</name>
</gene>
<name>A0AAU7P720_9XANT</name>
<sequence length="101" mass="11351">MTDLLESGHQPMMVRTSCLAVHANDAAPRAPGSRLRWIKWLVCMRVRQFRVQAVLRRARTLPAGFWLCKHFMKIIDYVFSGAGSLAIESAGRGWIRLGVVG</sequence>
<reference evidence="1" key="1">
    <citation type="submission" date="2024-02" db="EMBL/GenBank/DDBJ databases">
        <title>Complete genome sequence of Xanthomonas sp. 10-10.</title>
        <authorList>
            <person name="Biessy A."/>
            <person name="Ciotola M."/>
            <person name="Cadieux M."/>
            <person name="Soufiane B."/>
            <person name="Laforest M."/>
            <person name="Filion M."/>
        </authorList>
    </citation>
    <scope>NUCLEOTIDE SEQUENCE</scope>
    <source>
        <strain evidence="1">10-10</strain>
    </source>
</reference>